<organism evidence="1 2">
    <name type="scientific">Pseudomonas poae</name>
    <dbReference type="NCBI Taxonomy" id="200451"/>
    <lineage>
        <taxon>Bacteria</taxon>
        <taxon>Pseudomonadati</taxon>
        <taxon>Pseudomonadota</taxon>
        <taxon>Gammaproteobacteria</taxon>
        <taxon>Pseudomonadales</taxon>
        <taxon>Pseudomonadaceae</taxon>
        <taxon>Pseudomonas</taxon>
    </lineage>
</organism>
<name>A0A2S9E2Q0_9PSED</name>
<sequence length="437" mass="47824">MQIIHPILPLSKVEFAAALRTGHGRAIQHIQVHGSNGLEEIIIEACVTSLSYDPQLEVERAPWLFSIVDRAKLKADVVQAIREAINTAPAESSRDSDQRSAILKELAASGSEDARHLLYSSLARSSNTADVIGAKEIVALDGADGLIYVARQMGQWMQADPDFWDDDSIIAGFDASTGIEGGLAVLERQAAVDSDIASYLAGVRKTRDSLSGSSTRLDAMFFSGDEVVAYVRNNPKEQCYWLRIWGMRATPDQCEIVFAALVASQESEQVKRLFRCFAKTGLPRLESRLLRWIDHVDAEVQWAAVAALAPMTHGKLRQVAMRLIAGGNIANGVALLVRNFLEGDFSRCAEHLLQLADADETHHLVGELLDLCEAHLGHKALACLLYVYEFSPCSTCRNRAVKALIDTNTAPAWVLAESLFDADPETRAFVRAAHSCS</sequence>
<dbReference type="RefSeq" id="WP_105700078.1">
    <property type="nucleotide sequence ID" value="NZ_CP159260.1"/>
</dbReference>
<evidence type="ECO:0000313" key="1">
    <source>
        <dbReference type="EMBL" id="PRC09067.1"/>
    </source>
</evidence>
<comment type="caution">
    <text evidence="1">The sequence shown here is derived from an EMBL/GenBank/DDBJ whole genome shotgun (WGS) entry which is preliminary data.</text>
</comment>
<accession>A0A2S9E2Q0</accession>
<keyword evidence="2" id="KW-1185">Reference proteome</keyword>
<dbReference type="Proteomes" id="UP000238045">
    <property type="component" value="Unassembled WGS sequence"/>
</dbReference>
<evidence type="ECO:0008006" key="3">
    <source>
        <dbReference type="Google" id="ProtNLM"/>
    </source>
</evidence>
<reference evidence="1 2" key="1">
    <citation type="submission" date="2017-09" db="EMBL/GenBank/DDBJ databases">
        <title>Genomic, metabolic, and phenotypic characteristics of bacterial isolates from the natural microbiome of the model nematode Caenorhabditis elegans.</title>
        <authorList>
            <person name="Zimmermann J."/>
            <person name="Obeng N."/>
            <person name="Yang W."/>
            <person name="Obeng O."/>
            <person name="Kissoyan K."/>
            <person name="Pees B."/>
            <person name="Dirksen P."/>
            <person name="Hoppner M."/>
            <person name="Franke A."/>
            <person name="Rosenstiel P."/>
            <person name="Leippe M."/>
            <person name="Dierking K."/>
            <person name="Kaleta C."/>
            <person name="Schulenburg H."/>
        </authorList>
    </citation>
    <scope>NUCLEOTIDE SEQUENCE [LARGE SCALE GENOMIC DNA]</scope>
    <source>
        <strain evidence="1 2">MYb117</strain>
    </source>
</reference>
<protein>
    <recommendedName>
        <fullName evidence="3">HEAT repeat domain-containing protein</fullName>
    </recommendedName>
</protein>
<proteinExistence type="predicted"/>
<evidence type="ECO:0000313" key="2">
    <source>
        <dbReference type="Proteomes" id="UP000238045"/>
    </source>
</evidence>
<dbReference type="AlphaFoldDB" id="A0A2S9E2Q0"/>
<gene>
    <name evidence="1" type="ORF">CQZ99_27775</name>
</gene>
<dbReference type="EMBL" id="PCQL01000057">
    <property type="protein sequence ID" value="PRC09067.1"/>
    <property type="molecule type" value="Genomic_DNA"/>
</dbReference>